<feature type="compositionally biased region" description="Polar residues" evidence="1">
    <location>
        <begin position="542"/>
        <end position="551"/>
    </location>
</feature>
<dbReference type="Proteomes" id="UP000054735">
    <property type="component" value="Unassembled WGS sequence"/>
</dbReference>
<feature type="region of interest" description="Disordered" evidence="1">
    <location>
        <begin position="639"/>
        <end position="665"/>
    </location>
</feature>
<dbReference type="Proteomes" id="UP000255066">
    <property type="component" value="Unassembled WGS sequence"/>
</dbReference>
<keyword evidence="4" id="KW-1185">Reference proteome</keyword>
<dbReference type="EMBL" id="LNXT01000048">
    <property type="protein sequence ID" value="KTC67983.1"/>
    <property type="molecule type" value="Genomic_DNA"/>
</dbReference>
<feature type="region of interest" description="Disordered" evidence="1">
    <location>
        <begin position="515"/>
        <end position="603"/>
    </location>
</feature>
<sequence length="1072" mass="121480">MKRKTDSSAEQNNSQAPSHRLKYISGLVASIVDLGKADRKTQNVTGAIRKLLAEFLILLNEQFDDLQAWISYELQFESKRNDTEVNLGYIIKFMGIFLKDDNHCAPIPADNLNKLLLLIPFDWSVSKTLCFHGLANLTRNNRIEGKLATELLQDILINSSRGSSWTEYHTPLLFSLSFLMEYSALDKDVDIASINSHLTGIVNYPLRDIDYRNVLYFYRILKERNLLTIERDSPIIHLLIKSCRRRISFEYSENLTNIFSSIAILLDESFVVGFSPIRAEYINEILVNIQHYSQNLSSEHISLLFNNFAHLAKVGAISGRLSFDALQGIMSRFHLESLSADSLYRFFEALSILQQSASIDRSVSDALITQFINTIFKKEPQITPGKATKCLRMISLLIVNPQVINQNERLIAELLRISTREIDHNPANLIPLVTIICFLRDHRNFDNYFRFLLNKISVHYVLFTENQKNELNRVLDILKDSPLWLQNLKLTLEKAASHPDRPALPVLRPANPVAQLTPQADIEPRRIQITQPPTGTHKRPSTDIQSGSNKRLASGEIIPVPAQPSSTPTSGSTSRGPRQVSSANASRTTGNTRPATPARPASWQNACNTSRIFAAIANNDINILETILQVHDLASTRRSSEKQVKQAAATSKSQTPLAPLLKPQHRPESTLTPIEVEVHNFLTNTDKDALIALIKSSNCHFFGLLLKPCTRHNRYRFIYEGVFDLVFTHLSLVELKNFIPLLLDREVYRSKEAIFHVQRRINLRCKQNPQESSTLLAAELEFLSGSRDFHAKTELHPHLTQELNMRIRNVRERQKRLNIPANQVSSPTTSSSVKQTRSTSSGSFFTPNHSYLYDSEDMIAILKARLEEFNYATVIGVSQMNSNVPGNRIKDQIQLVLRENAALNSSHRITLVIPIQVSNHWIGLLVTITGRKLDSALYLNSMDNRPSEARAKLIMDELSAAGLDTTGKVLNFPARTIQQPLGNHTDCGPCLVENFRCALSQNWPAILDDPNKILEFRRTHIQCLLEKRPDYHPVFREKHRTIGANFPNIQQQLRSHGVEEDESDVSLPSMRH</sequence>
<reference evidence="3 5" key="2">
    <citation type="submission" date="2018-06" db="EMBL/GenBank/DDBJ databases">
        <authorList>
            <consortium name="Pathogen Informatics"/>
            <person name="Doyle S."/>
        </authorList>
    </citation>
    <scope>NUCLEOTIDE SEQUENCE [LARGE SCALE GENOMIC DNA]</scope>
    <source>
        <strain evidence="3 5">NCTC12437</strain>
    </source>
</reference>
<dbReference type="OrthoDB" id="5650672at2"/>
<feature type="compositionally biased region" description="Low complexity" evidence="1">
    <location>
        <begin position="564"/>
        <end position="578"/>
    </location>
</feature>
<accession>A0A378I7V2</accession>
<protein>
    <recommendedName>
        <fullName evidence="6">Ubiquitin-like protease family profile domain-containing protein</fullName>
    </recommendedName>
</protein>
<feature type="compositionally biased region" description="Polar residues" evidence="1">
    <location>
        <begin position="579"/>
        <end position="594"/>
    </location>
</feature>
<dbReference type="SUPFAM" id="SSF54001">
    <property type="entry name" value="Cysteine proteinases"/>
    <property type="match status" value="1"/>
</dbReference>
<proteinExistence type="predicted"/>
<feature type="region of interest" description="Disordered" evidence="1">
    <location>
        <begin position="1053"/>
        <end position="1072"/>
    </location>
</feature>
<evidence type="ECO:0000313" key="4">
    <source>
        <dbReference type="Proteomes" id="UP000054735"/>
    </source>
</evidence>
<evidence type="ECO:0000313" key="3">
    <source>
        <dbReference type="EMBL" id="STX31308.1"/>
    </source>
</evidence>
<feature type="compositionally biased region" description="Low complexity" evidence="1">
    <location>
        <begin position="828"/>
        <end position="841"/>
    </location>
</feature>
<gene>
    <name evidence="2" type="ORF">Lbir_2585</name>
    <name evidence="3" type="ORF">NCTC12437_01080</name>
</gene>
<evidence type="ECO:0000313" key="2">
    <source>
        <dbReference type="EMBL" id="KTC67983.1"/>
    </source>
</evidence>
<dbReference type="EMBL" id="UGNW01000001">
    <property type="protein sequence ID" value="STX31308.1"/>
    <property type="molecule type" value="Genomic_DNA"/>
</dbReference>
<dbReference type="RefSeq" id="WP_058524581.1">
    <property type="nucleotide sequence ID" value="NZ_CAAAHV010000027.1"/>
</dbReference>
<reference evidence="2 4" key="1">
    <citation type="submission" date="2015-11" db="EMBL/GenBank/DDBJ databases">
        <title>Genomic analysis of 38 Legionella species identifies large and diverse effector repertoires.</title>
        <authorList>
            <person name="Burstein D."/>
            <person name="Amaro F."/>
            <person name="Zusman T."/>
            <person name="Lifshitz Z."/>
            <person name="Cohen O."/>
            <person name="Gilbert J.A."/>
            <person name="Pupko T."/>
            <person name="Shuman H.A."/>
            <person name="Segal G."/>
        </authorList>
    </citation>
    <scope>NUCLEOTIDE SEQUENCE [LARGE SCALE GENOMIC DNA]</scope>
    <source>
        <strain evidence="2 4">CDC#1407-AL-14</strain>
    </source>
</reference>
<dbReference type="InterPro" id="IPR038765">
    <property type="entry name" value="Papain-like_cys_pep_sf"/>
</dbReference>
<dbReference type="AlphaFoldDB" id="A0A378I7V2"/>
<name>A0A378I7V2_9GAMM</name>
<dbReference type="Gene3D" id="3.40.395.10">
    <property type="entry name" value="Adenoviral Proteinase, Chain A"/>
    <property type="match status" value="1"/>
</dbReference>
<organism evidence="3 5">
    <name type="scientific">Legionella birminghamensis</name>
    <dbReference type="NCBI Taxonomy" id="28083"/>
    <lineage>
        <taxon>Bacteria</taxon>
        <taxon>Pseudomonadati</taxon>
        <taxon>Pseudomonadota</taxon>
        <taxon>Gammaproteobacteria</taxon>
        <taxon>Legionellales</taxon>
        <taxon>Legionellaceae</taxon>
        <taxon>Legionella</taxon>
    </lineage>
</organism>
<feature type="region of interest" description="Disordered" evidence="1">
    <location>
        <begin position="820"/>
        <end position="841"/>
    </location>
</feature>
<evidence type="ECO:0000313" key="5">
    <source>
        <dbReference type="Proteomes" id="UP000255066"/>
    </source>
</evidence>
<evidence type="ECO:0000256" key="1">
    <source>
        <dbReference type="SAM" id="MobiDB-lite"/>
    </source>
</evidence>
<evidence type="ECO:0008006" key="6">
    <source>
        <dbReference type="Google" id="ProtNLM"/>
    </source>
</evidence>